<evidence type="ECO:0000313" key="2">
    <source>
        <dbReference type="Proteomes" id="UP000054874"/>
    </source>
</evidence>
<dbReference type="Proteomes" id="UP000054874">
    <property type="component" value="Unassembled WGS sequence"/>
</dbReference>
<protein>
    <submittedName>
        <fullName evidence="1">Uncharacterized protein</fullName>
    </submittedName>
</protein>
<keyword evidence="2" id="KW-1185">Reference proteome</keyword>
<reference evidence="1 2" key="1">
    <citation type="submission" date="2015-11" db="EMBL/GenBank/DDBJ databases">
        <title>Butyribacter intestini gen. nov., sp. nov., a butyric acid-producing bacterium of the family Lachnospiraceae isolated from the human faeces.</title>
        <authorList>
            <person name="Zou Y."/>
            <person name="Xue W."/>
            <person name="Luo G."/>
            <person name="Lv M."/>
        </authorList>
    </citation>
    <scope>NUCLEOTIDE SEQUENCE [LARGE SCALE GENOMIC DNA]</scope>
    <source>
        <strain evidence="1 2">ACET-33324</strain>
    </source>
</reference>
<sequence>MNRVFYGRNGVDTMTIKAIKEKYKDYKISGNEKNMFTTYDYEDGNGKVVIVVNSHPHKDIGKYVTQVIRVSDGKELLKNGSCRPCDNLDDAIDVAGEMMEE</sequence>
<organism evidence="1 2">
    <name type="scientific">Acetivibrio ethanolgignens</name>
    <dbReference type="NCBI Taxonomy" id="290052"/>
    <lineage>
        <taxon>Bacteria</taxon>
        <taxon>Bacillati</taxon>
        <taxon>Bacillota</taxon>
        <taxon>Clostridia</taxon>
        <taxon>Eubacteriales</taxon>
        <taxon>Oscillospiraceae</taxon>
        <taxon>Acetivibrio</taxon>
    </lineage>
</organism>
<dbReference type="STRING" id="290052.ASU35_15095"/>
<gene>
    <name evidence="1" type="ORF">ASU35_15095</name>
</gene>
<dbReference type="AlphaFoldDB" id="A0A0V8QBY2"/>
<proteinExistence type="predicted"/>
<dbReference type="EMBL" id="LNAM01000200">
    <property type="protein sequence ID" value="KSV57766.1"/>
    <property type="molecule type" value="Genomic_DNA"/>
</dbReference>
<dbReference type="RefSeq" id="WP_058353979.1">
    <property type="nucleotide sequence ID" value="NZ_CABMMD010000200.1"/>
</dbReference>
<name>A0A0V8QBY2_9FIRM</name>
<comment type="caution">
    <text evidence="1">The sequence shown here is derived from an EMBL/GenBank/DDBJ whole genome shotgun (WGS) entry which is preliminary data.</text>
</comment>
<accession>A0A0V8QBY2</accession>
<evidence type="ECO:0000313" key="1">
    <source>
        <dbReference type="EMBL" id="KSV57766.1"/>
    </source>
</evidence>